<accession>A0A3L6DAV9</accession>
<name>A0A3L6DAV9_MAIZE</name>
<gene>
    <name evidence="1" type="ORF">Zm00014a_007319</name>
</gene>
<proteinExistence type="predicted"/>
<organism evidence="1">
    <name type="scientific">Zea mays</name>
    <name type="common">Maize</name>
    <dbReference type="NCBI Taxonomy" id="4577"/>
    <lineage>
        <taxon>Eukaryota</taxon>
        <taxon>Viridiplantae</taxon>
        <taxon>Streptophyta</taxon>
        <taxon>Embryophyta</taxon>
        <taxon>Tracheophyta</taxon>
        <taxon>Spermatophyta</taxon>
        <taxon>Magnoliopsida</taxon>
        <taxon>Liliopsida</taxon>
        <taxon>Poales</taxon>
        <taxon>Poaceae</taxon>
        <taxon>PACMAD clade</taxon>
        <taxon>Panicoideae</taxon>
        <taxon>Andropogonodae</taxon>
        <taxon>Andropogoneae</taxon>
        <taxon>Tripsacinae</taxon>
        <taxon>Zea</taxon>
    </lineage>
</organism>
<dbReference type="EMBL" id="NCVQ01000010">
    <property type="protein sequence ID" value="PWZ05732.1"/>
    <property type="molecule type" value="Genomic_DNA"/>
</dbReference>
<dbReference type="AlphaFoldDB" id="A0A3L6DAV9"/>
<evidence type="ECO:0000313" key="1">
    <source>
        <dbReference type="EMBL" id="PWZ05732.1"/>
    </source>
</evidence>
<reference evidence="1" key="1">
    <citation type="journal article" date="2018" name="Nat. Genet.">
        <title>Extensive intraspecific gene order and gene structural variations between Mo17 and other maize genomes.</title>
        <authorList>
            <person name="Sun S."/>
            <person name="Zhou Y."/>
            <person name="Chen J."/>
            <person name="Shi J."/>
            <person name="Zhao H."/>
            <person name="Zhao H."/>
            <person name="Song W."/>
            <person name="Zhang M."/>
            <person name="Cui Y."/>
            <person name="Dong X."/>
            <person name="Liu H."/>
            <person name="Ma X."/>
            <person name="Jiao Y."/>
            <person name="Wang B."/>
            <person name="Wei X."/>
            <person name="Stein J.C."/>
            <person name="Glaubitz J.C."/>
            <person name="Lu F."/>
            <person name="Yu G."/>
            <person name="Liang C."/>
            <person name="Fengler K."/>
            <person name="Li B."/>
            <person name="Rafalski A."/>
            <person name="Schnable P.S."/>
            <person name="Ware D.H."/>
            <person name="Buckler E.S."/>
            <person name="Lai J."/>
        </authorList>
    </citation>
    <scope>NUCLEOTIDE SEQUENCE [LARGE SCALE GENOMIC DNA]</scope>
    <source>
        <tissue evidence="1">Seedling</tissue>
    </source>
</reference>
<protein>
    <submittedName>
        <fullName evidence="1">Uncharacterized protein</fullName>
    </submittedName>
</protein>
<dbReference type="Proteomes" id="UP000251960">
    <property type="component" value="Chromosome 9"/>
</dbReference>
<sequence length="19" mass="2162">MVVSMCHTKLSICTRQPNI</sequence>
<comment type="caution">
    <text evidence="1">The sequence shown here is derived from an EMBL/GenBank/DDBJ whole genome shotgun (WGS) entry which is preliminary data.</text>
</comment>